<dbReference type="GO" id="GO:0048244">
    <property type="term" value="F:phytanoyl-CoA dioxygenase activity"/>
    <property type="evidence" value="ECO:0007669"/>
    <property type="project" value="UniProtKB-EC"/>
</dbReference>
<evidence type="ECO:0000313" key="7">
    <source>
        <dbReference type="Proteomes" id="UP001258017"/>
    </source>
</evidence>
<comment type="caution">
    <text evidence="6">The sequence shown here is derived from an EMBL/GenBank/DDBJ whole genome shotgun (WGS) entry which is preliminary data.</text>
</comment>
<proteinExistence type="inferred from homology"/>
<evidence type="ECO:0000256" key="5">
    <source>
        <dbReference type="SAM" id="MobiDB-lite"/>
    </source>
</evidence>
<protein>
    <recommendedName>
        <fullName evidence="2">phytanoyl-CoA dioxygenase</fullName>
        <ecNumber evidence="2">1.14.11.18</ecNumber>
    </recommendedName>
    <alternativeName>
        <fullName evidence="3">Phytanic acid oxidase</fullName>
    </alternativeName>
    <alternativeName>
        <fullName evidence="4">Phytanoyl-CoA alpha-hydroxylase</fullName>
    </alternativeName>
</protein>
<evidence type="ECO:0000256" key="1">
    <source>
        <dbReference type="ARBA" id="ARBA00005830"/>
    </source>
</evidence>
<accession>A0AAD9RNS9</accession>
<dbReference type="Proteomes" id="UP001258017">
    <property type="component" value="Unassembled WGS sequence"/>
</dbReference>
<comment type="similarity">
    <text evidence="1">Belongs to the PhyH family.</text>
</comment>
<dbReference type="SUPFAM" id="SSF51197">
    <property type="entry name" value="Clavaminate synthase-like"/>
    <property type="match status" value="1"/>
</dbReference>
<dbReference type="Gene3D" id="2.60.120.620">
    <property type="entry name" value="q2cbj1_9rhob like domain"/>
    <property type="match status" value="1"/>
</dbReference>
<dbReference type="PANTHER" id="PTHR21308:SF1">
    <property type="entry name" value="PHYTANOYL-COA DIOXYGENASE, PEROXISOMAL"/>
    <property type="match status" value="1"/>
</dbReference>
<sequence length="438" mass="49902">MTDRPTRNEPSQGGSKMVTKDYIQGSIPSSPSTTLQVKIVYVVGTKDNPEARDSSVSDEEDDGKPTNTKEPENDDNNNKGRVIFENIEDVVEEESKIKSKRLTLSFCEKATIIPSPNNSGATVKHLRNYHFHRVLWEIRPMGMALIKNQLRYTRNNGFLNLNQRLFYEKNGYLVFPKLISKDILDKCHKRFDEVVTGKVERNDITVMKDVKDKKSVNKIQDLTQDKVFREYIENKNLLDIVECFTGPHIMAVHSMLIAKPPDIGYGTSKHPPHQDLYYFPFRPADSIVAAWTAMETCTRENGCLYVAPGTHALDQLYSHDYPPDATPNSVNKFYHGILDLPKSITWHDLEMEPGDTVFFHPLLIHGSGVNRSTGTRRAISCHYASADCHYIDVENTAAKRIQDEVMSYVQKRYPGVDIKYTDVWSLKSKLVRGIRSSL</sequence>
<dbReference type="InterPro" id="IPR047128">
    <property type="entry name" value="PhyH"/>
</dbReference>
<dbReference type="EMBL" id="JAIFRP010000030">
    <property type="protein sequence ID" value="KAK2583139.1"/>
    <property type="molecule type" value="Genomic_DNA"/>
</dbReference>
<dbReference type="PANTHER" id="PTHR21308">
    <property type="entry name" value="PHYTANOYL-COA ALPHA-HYDROXYLASE"/>
    <property type="match status" value="1"/>
</dbReference>
<dbReference type="AlphaFoldDB" id="A0AAD9RNS9"/>
<feature type="region of interest" description="Disordered" evidence="5">
    <location>
        <begin position="1"/>
        <end position="31"/>
    </location>
</feature>
<evidence type="ECO:0000256" key="2">
    <source>
        <dbReference type="ARBA" id="ARBA00034809"/>
    </source>
</evidence>
<evidence type="ECO:0000256" key="3">
    <source>
        <dbReference type="ARBA" id="ARBA00034921"/>
    </source>
</evidence>
<evidence type="ECO:0000256" key="4">
    <source>
        <dbReference type="ARBA" id="ARBA00034924"/>
    </source>
</evidence>
<dbReference type="Pfam" id="PF05721">
    <property type="entry name" value="PhyH"/>
    <property type="match status" value="1"/>
</dbReference>
<name>A0AAD9RNS9_9HYME</name>
<reference evidence="6" key="1">
    <citation type="submission" date="2021-08" db="EMBL/GenBank/DDBJ databases">
        <authorList>
            <person name="Misof B."/>
            <person name="Oliver O."/>
            <person name="Podsiadlowski L."/>
            <person name="Donath A."/>
            <person name="Peters R."/>
            <person name="Mayer C."/>
            <person name="Rust J."/>
            <person name="Gunkel S."/>
            <person name="Lesny P."/>
            <person name="Martin S."/>
            <person name="Oeyen J.P."/>
            <person name="Petersen M."/>
            <person name="Panagiotis P."/>
            <person name="Wilbrandt J."/>
            <person name="Tanja T."/>
        </authorList>
    </citation>
    <scope>NUCLEOTIDE SEQUENCE</scope>
    <source>
        <strain evidence="6">GBR_01_08_01A</strain>
        <tissue evidence="6">Thorax + abdomen</tissue>
    </source>
</reference>
<gene>
    <name evidence="6" type="ORF">KPH14_009163</name>
</gene>
<dbReference type="EC" id="1.14.11.18" evidence="2"/>
<feature type="region of interest" description="Disordered" evidence="5">
    <location>
        <begin position="46"/>
        <end position="80"/>
    </location>
</feature>
<evidence type="ECO:0000313" key="6">
    <source>
        <dbReference type="EMBL" id="KAK2583139.1"/>
    </source>
</evidence>
<keyword evidence="7" id="KW-1185">Reference proteome</keyword>
<organism evidence="6 7">
    <name type="scientific">Odynerus spinipes</name>
    <dbReference type="NCBI Taxonomy" id="1348599"/>
    <lineage>
        <taxon>Eukaryota</taxon>
        <taxon>Metazoa</taxon>
        <taxon>Ecdysozoa</taxon>
        <taxon>Arthropoda</taxon>
        <taxon>Hexapoda</taxon>
        <taxon>Insecta</taxon>
        <taxon>Pterygota</taxon>
        <taxon>Neoptera</taxon>
        <taxon>Endopterygota</taxon>
        <taxon>Hymenoptera</taxon>
        <taxon>Apocrita</taxon>
        <taxon>Aculeata</taxon>
        <taxon>Vespoidea</taxon>
        <taxon>Vespidae</taxon>
        <taxon>Eumeninae</taxon>
        <taxon>Odynerus</taxon>
    </lineage>
</organism>
<dbReference type="InterPro" id="IPR008775">
    <property type="entry name" value="Phytyl_CoA_dOase-like"/>
</dbReference>
<reference evidence="6" key="2">
    <citation type="journal article" date="2023" name="Commun. Biol.">
        <title>Intrasexual cuticular hydrocarbon dimorphism in a wasp sheds light on hydrocarbon biosynthesis genes in Hymenoptera.</title>
        <authorList>
            <person name="Moris V.C."/>
            <person name="Podsiadlowski L."/>
            <person name="Martin S."/>
            <person name="Oeyen J.P."/>
            <person name="Donath A."/>
            <person name="Petersen M."/>
            <person name="Wilbrandt J."/>
            <person name="Misof B."/>
            <person name="Liedtke D."/>
            <person name="Thamm M."/>
            <person name="Scheiner R."/>
            <person name="Schmitt T."/>
            <person name="Niehuis O."/>
        </authorList>
    </citation>
    <scope>NUCLEOTIDE SEQUENCE</scope>
    <source>
        <strain evidence="6">GBR_01_08_01A</strain>
    </source>
</reference>
<dbReference type="GO" id="GO:0001561">
    <property type="term" value="P:fatty acid alpha-oxidation"/>
    <property type="evidence" value="ECO:0007669"/>
    <property type="project" value="InterPro"/>
</dbReference>